<evidence type="ECO:0000313" key="6">
    <source>
        <dbReference type="EMBL" id="RDB06606.1"/>
    </source>
</evidence>
<name>A0A369IIY6_9BACT</name>
<feature type="transmembrane region" description="Helical" evidence="5">
    <location>
        <begin position="29"/>
        <end position="49"/>
    </location>
</feature>
<dbReference type="PIRSF" id="PIRSF036466">
    <property type="entry name" value="UCP036466"/>
    <property type="match status" value="1"/>
</dbReference>
<dbReference type="RefSeq" id="WP_114460505.1">
    <property type="nucleotide sequence ID" value="NZ_QPIW01000004.1"/>
</dbReference>
<protein>
    <submittedName>
        <fullName evidence="6">DUF1328 domain-containing protein</fullName>
    </submittedName>
</protein>
<dbReference type="Proteomes" id="UP000253141">
    <property type="component" value="Unassembled WGS sequence"/>
</dbReference>
<keyword evidence="2 5" id="KW-0812">Transmembrane</keyword>
<keyword evidence="4 5" id="KW-0472">Membrane</keyword>
<dbReference type="GO" id="GO:0005886">
    <property type="term" value="C:plasma membrane"/>
    <property type="evidence" value="ECO:0007669"/>
    <property type="project" value="InterPro"/>
</dbReference>
<dbReference type="Pfam" id="PF07043">
    <property type="entry name" value="DUF1328"/>
    <property type="match status" value="1"/>
</dbReference>
<keyword evidence="3 5" id="KW-1133">Transmembrane helix</keyword>
<evidence type="ECO:0000256" key="3">
    <source>
        <dbReference type="ARBA" id="ARBA00022989"/>
    </source>
</evidence>
<keyword evidence="1" id="KW-1003">Cell membrane</keyword>
<evidence type="ECO:0000256" key="4">
    <source>
        <dbReference type="ARBA" id="ARBA00023136"/>
    </source>
</evidence>
<evidence type="ECO:0000256" key="2">
    <source>
        <dbReference type="ARBA" id="ARBA00022692"/>
    </source>
</evidence>
<reference evidence="6 7" key="1">
    <citation type="submission" date="2018-07" db="EMBL/GenBank/DDBJ databases">
        <title>Genome analysis of Runella aurantiaca.</title>
        <authorList>
            <person name="Yang X."/>
        </authorList>
    </citation>
    <scope>NUCLEOTIDE SEQUENCE [LARGE SCALE GENOMIC DNA]</scope>
    <source>
        <strain evidence="6 7">YX9</strain>
    </source>
</reference>
<sequence>MIRWTVILLVVALIAAVLGFGGIAASAAGLAKIVFYIAIVLFLLSLIAGRSKI</sequence>
<dbReference type="InterPro" id="IPR009760">
    <property type="entry name" value="DUF1328"/>
</dbReference>
<evidence type="ECO:0000313" key="7">
    <source>
        <dbReference type="Proteomes" id="UP000253141"/>
    </source>
</evidence>
<evidence type="ECO:0000256" key="5">
    <source>
        <dbReference type="SAM" id="Phobius"/>
    </source>
</evidence>
<gene>
    <name evidence="6" type="ORF">DVG78_07660</name>
</gene>
<comment type="caution">
    <text evidence="6">The sequence shown here is derived from an EMBL/GenBank/DDBJ whole genome shotgun (WGS) entry which is preliminary data.</text>
</comment>
<dbReference type="NCBIfam" id="NF010226">
    <property type="entry name" value="PRK13682.1-1"/>
    <property type="match status" value="1"/>
</dbReference>
<proteinExistence type="inferred from homology"/>
<organism evidence="6 7">
    <name type="scientific">Runella aurantiaca</name>
    <dbReference type="NCBI Taxonomy" id="2282308"/>
    <lineage>
        <taxon>Bacteria</taxon>
        <taxon>Pseudomonadati</taxon>
        <taxon>Bacteroidota</taxon>
        <taxon>Cytophagia</taxon>
        <taxon>Cytophagales</taxon>
        <taxon>Spirosomataceae</taxon>
        <taxon>Runella</taxon>
    </lineage>
</organism>
<dbReference type="HAMAP" id="MF_01361">
    <property type="entry name" value="UPF0391"/>
    <property type="match status" value="1"/>
</dbReference>
<dbReference type="EMBL" id="QPIW01000004">
    <property type="protein sequence ID" value="RDB06606.1"/>
    <property type="molecule type" value="Genomic_DNA"/>
</dbReference>
<dbReference type="AlphaFoldDB" id="A0A369IIY6"/>
<accession>A0A369IIY6</accession>
<evidence type="ECO:0000256" key="1">
    <source>
        <dbReference type="ARBA" id="ARBA00022475"/>
    </source>
</evidence>
<keyword evidence="7" id="KW-1185">Reference proteome</keyword>